<accession>A0A7I9V5M1</accession>
<evidence type="ECO:0000313" key="1">
    <source>
        <dbReference type="EMBL" id="GEE00715.1"/>
    </source>
</evidence>
<organism evidence="1 2">
    <name type="scientific">Gordonia spumicola</name>
    <dbReference type="NCBI Taxonomy" id="589161"/>
    <lineage>
        <taxon>Bacteria</taxon>
        <taxon>Bacillati</taxon>
        <taxon>Actinomycetota</taxon>
        <taxon>Actinomycetes</taxon>
        <taxon>Mycobacteriales</taxon>
        <taxon>Gordoniaceae</taxon>
        <taxon>Gordonia</taxon>
    </lineage>
</organism>
<dbReference type="AlphaFoldDB" id="A0A7I9V5M1"/>
<protein>
    <submittedName>
        <fullName evidence="1">Uncharacterized protein</fullName>
    </submittedName>
</protein>
<sequence>MFAEVSERGAYRDLGSQMPGKYLEGQLRLSARARHQREEAALNLNAMFNFSGEQLDPPLPATSARFTE</sequence>
<gene>
    <name evidence="1" type="ORF">nbrc107696_11610</name>
</gene>
<comment type="caution">
    <text evidence="1">The sequence shown here is derived from an EMBL/GenBank/DDBJ whole genome shotgun (WGS) entry which is preliminary data.</text>
</comment>
<name>A0A7I9V5M1_9ACTN</name>
<proteinExistence type="predicted"/>
<evidence type="ECO:0000313" key="2">
    <source>
        <dbReference type="Proteomes" id="UP000444960"/>
    </source>
</evidence>
<dbReference type="EMBL" id="BJOV01000002">
    <property type="protein sequence ID" value="GEE00715.1"/>
    <property type="molecule type" value="Genomic_DNA"/>
</dbReference>
<keyword evidence="2" id="KW-1185">Reference proteome</keyword>
<dbReference type="Proteomes" id="UP000444960">
    <property type="component" value="Unassembled WGS sequence"/>
</dbReference>
<reference evidence="2" key="1">
    <citation type="submission" date="2019-06" db="EMBL/GenBank/DDBJ databases">
        <title>Gordonia isolated from sludge of a wastewater treatment plant.</title>
        <authorList>
            <person name="Tamura T."/>
            <person name="Aoyama K."/>
            <person name="Kang Y."/>
            <person name="Saito S."/>
            <person name="Akiyama N."/>
            <person name="Yazawa K."/>
            <person name="Gonoi T."/>
            <person name="Mikami Y."/>
        </authorList>
    </citation>
    <scope>NUCLEOTIDE SEQUENCE [LARGE SCALE GENOMIC DNA]</scope>
    <source>
        <strain evidence="2">NBRC 107696</strain>
    </source>
</reference>
<dbReference type="RefSeq" id="WP_161894566.1">
    <property type="nucleotide sequence ID" value="NZ_BJOV01000002.1"/>
</dbReference>